<protein>
    <submittedName>
        <fullName evidence="2">Uncharacterized protein</fullName>
    </submittedName>
</protein>
<dbReference type="Proteomes" id="UP000320693">
    <property type="component" value="Unassembled WGS sequence"/>
</dbReference>
<feature type="compositionally biased region" description="Basic and acidic residues" evidence="1">
    <location>
        <begin position="49"/>
        <end position="63"/>
    </location>
</feature>
<keyword evidence="3" id="KW-1185">Reference proteome</keyword>
<organism evidence="2 3">
    <name type="scientific">Pseudonocardia saturnea</name>
    <dbReference type="NCBI Taxonomy" id="33909"/>
    <lineage>
        <taxon>Bacteria</taxon>
        <taxon>Bacillati</taxon>
        <taxon>Actinomycetota</taxon>
        <taxon>Actinomycetes</taxon>
        <taxon>Pseudonocardiales</taxon>
        <taxon>Pseudonocardiaceae</taxon>
        <taxon>Pseudonocardia</taxon>
    </lineage>
</organism>
<proteinExistence type="predicted"/>
<sequence length="79" mass="8565">MREDNAVAACQGAASGGDTHLRHHSADRQAPYPALAQVSVESGVSVTRDTVRDDSEPQGRRQIADIVELDGSRPWRILN</sequence>
<accession>A0ABQ0RZ53</accession>
<name>A0ABQ0RZ53_9PSEU</name>
<evidence type="ECO:0000256" key="1">
    <source>
        <dbReference type="SAM" id="MobiDB-lite"/>
    </source>
</evidence>
<comment type="caution">
    <text evidence="2">The sequence shown here is derived from an EMBL/GenBank/DDBJ whole genome shotgun (WGS) entry which is preliminary data.</text>
</comment>
<dbReference type="EMBL" id="BJNH01000030">
    <property type="protein sequence ID" value="GEC25955.1"/>
    <property type="molecule type" value="Genomic_DNA"/>
</dbReference>
<feature type="region of interest" description="Disordered" evidence="1">
    <location>
        <begin position="41"/>
        <end position="65"/>
    </location>
</feature>
<evidence type="ECO:0000313" key="2">
    <source>
        <dbReference type="EMBL" id="GEC25955.1"/>
    </source>
</evidence>
<reference evidence="2 3" key="1">
    <citation type="submission" date="2019-06" db="EMBL/GenBank/DDBJ databases">
        <title>Whole genome shotgun sequence of Pseudonocardia saturnea NBRC 14499.</title>
        <authorList>
            <person name="Hosoyama A."/>
            <person name="Uohara A."/>
            <person name="Ohji S."/>
            <person name="Ichikawa N."/>
        </authorList>
    </citation>
    <scope>NUCLEOTIDE SEQUENCE [LARGE SCALE GENOMIC DNA]</scope>
    <source>
        <strain evidence="2 3">NBRC 14499</strain>
    </source>
</reference>
<evidence type="ECO:0000313" key="3">
    <source>
        <dbReference type="Proteomes" id="UP000320693"/>
    </source>
</evidence>
<gene>
    <name evidence="2" type="ORF">PSA01_29840</name>
</gene>